<keyword evidence="9" id="KW-1185">Reference proteome</keyword>
<comment type="cofactor">
    <cofactor evidence="1">
        <name>FAD</name>
        <dbReference type="ChEBI" id="CHEBI:57692"/>
    </cofactor>
</comment>
<keyword evidence="5" id="KW-0521">NADP</keyword>
<dbReference type="Proteomes" id="UP000756132">
    <property type="component" value="Chromosome 8"/>
</dbReference>
<sequence length="500" mass="56998">MGPIAEPEIPYTDVLLVGAGFATYTLLNKLRRQGLSVKILERGASAGGIWYWNCCPGARVDSDTPIYQLFDKELWEDFTYKERYTLHGPSFDDTLSTSTRTTFDTKKSQWLIECTDESQYWCKWFIPNLGFALKNYSPPFPDINNFKGEKRVAVVGTGASGIQTIQELGPKTEELTVYQRTPNMCLPMNQKKPDPAEEEKKKQDGTYEKLINDTRSTFAGFTYDFIDKKTFDDSPEGGFRYWLNTYSDMLFDDKANDQAYDSWRRQVLKRMTDPEKQKILAPERKPHPWGTKRPSLEQRYYEVVNEPHVEITDVNANPIEEVKAEGIVTPKGLREFDILVLATGFDSVTGSLAQLNIQDTEGRTIGEHWKNGTKTSMGIAIPGFPNMFFCYGPQAPTAISNGPSCTQFQAEWIEEAMKRIQKDGITKFEAKQDAEDDWCKRMNEAWDATLFPMAKSWYSGGNIPGKNIEPLNWAGGMPEYVDSLHKSLENDYQGWHYAKA</sequence>
<gene>
    <name evidence="8" type="ORF">CLAFUR5_11004</name>
</gene>
<dbReference type="PANTHER" id="PTHR43098">
    <property type="entry name" value="L-ORNITHINE N(5)-MONOOXYGENASE-RELATED"/>
    <property type="match status" value="1"/>
</dbReference>
<evidence type="ECO:0000313" key="8">
    <source>
        <dbReference type="EMBL" id="UJO20872.1"/>
    </source>
</evidence>
<dbReference type="Gene3D" id="3.50.50.60">
    <property type="entry name" value="FAD/NAD(P)-binding domain"/>
    <property type="match status" value="3"/>
</dbReference>
<evidence type="ECO:0000256" key="4">
    <source>
        <dbReference type="ARBA" id="ARBA00022827"/>
    </source>
</evidence>
<dbReference type="SUPFAM" id="SSF51905">
    <property type="entry name" value="FAD/NAD(P)-binding domain"/>
    <property type="match status" value="2"/>
</dbReference>
<reference evidence="8" key="1">
    <citation type="submission" date="2021-12" db="EMBL/GenBank/DDBJ databases">
        <authorList>
            <person name="Zaccaron A."/>
            <person name="Stergiopoulos I."/>
        </authorList>
    </citation>
    <scope>NUCLEOTIDE SEQUENCE</scope>
    <source>
        <strain evidence="8">Race5_Kim</strain>
    </source>
</reference>
<dbReference type="GeneID" id="71990882"/>
<dbReference type="InterPro" id="IPR036188">
    <property type="entry name" value="FAD/NAD-bd_sf"/>
</dbReference>
<dbReference type="AlphaFoldDB" id="A0A9Q8PED3"/>
<dbReference type="OrthoDB" id="66881at2759"/>
<proteinExistence type="inferred from homology"/>
<accession>A0A9Q8PED3</accession>
<comment type="similarity">
    <text evidence="2">Belongs to the FAD-binding monooxygenase family.</text>
</comment>
<evidence type="ECO:0000256" key="2">
    <source>
        <dbReference type="ARBA" id="ARBA00010139"/>
    </source>
</evidence>
<evidence type="ECO:0000313" key="9">
    <source>
        <dbReference type="Proteomes" id="UP000756132"/>
    </source>
</evidence>
<keyword evidence="6" id="KW-0560">Oxidoreductase</keyword>
<protein>
    <submittedName>
        <fullName evidence="8">Cyclopentanone 1,2-monooxygenase</fullName>
    </submittedName>
</protein>
<name>A0A9Q8PED3_PASFU</name>
<reference evidence="8" key="2">
    <citation type="journal article" date="2022" name="Microb. Genom.">
        <title>A chromosome-scale genome assembly of the tomato pathogen Cladosporium fulvum reveals a compartmentalized genome architecture and the presence of a dispensable chromosome.</title>
        <authorList>
            <person name="Zaccaron A.Z."/>
            <person name="Chen L.H."/>
            <person name="Samaras A."/>
            <person name="Stergiopoulos I."/>
        </authorList>
    </citation>
    <scope>NUCLEOTIDE SEQUENCE</scope>
    <source>
        <strain evidence="8">Race5_Kim</strain>
    </source>
</reference>
<keyword evidence="3" id="KW-0285">Flavoprotein</keyword>
<dbReference type="GO" id="GO:0004497">
    <property type="term" value="F:monooxygenase activity"/>
    <property type="evidence" value="ECO:0007669"/>
    <property type="project" value="UniProtKB-KW"/>
</dbReference>
<evidence type="ECO:0000256" key="1">
    <source>
        <dbReference type="ARBA" id="ARBA00001974"/>
    </source>
</evidence>
<organism evidence="8 9">
    <name type="scientific">Passalora fulva</name>
    <name type="common">Tomato leaf mold</name>
    <name type="synonym">Cladosporium fulvum</name>
    <dbReference type="NCBI Taxonomy" id="5499"/>
    <lineage>
        <taxon>Eukaryota</taxon>
        <taxon>Fungi</taxon>
        <taxon>Dikarya</taxon>
        <taxon>Ascomycota</taxon>
        <taxon>Pezizomycotina</taxon>
        <taxon>Dothideomycetes</taxon>
        <taxon>Dothideomycetidae</taxon>
        <taxon>Mycosphaerellales</taxon>
        <taxon>Mycosphaerellaceae</taxon>
        <taxon>Fulvia</taxon>
    </lineage>
</organism>
<evidence type="ECO:0000256" key="6">
    <source>
        <dbReference type="ARBA" id="ARBA00023002"/>
    </source>
</evidence>
<dbReference type="KEGG" id="ffu:CLAFUR5_11004"/>
<evidence type="ECO:0000256" key="5">
    <source>
        <dbReference type="ARBA" id="ARBA00022857"/>
    </source>
</evidence>
<keyword evidence="7" id="KW-0503">Monooxygenase</keyword>
<evidence type="ECO:0000256" key="3">
    <source>
        <dbReference type="ARBA" id="ARBA00022630"/>
    </source>
</evidence>
<dbReference type="InterPro" id="IPR050775">
    <property type="entry name" value="FAD-binding_Monooxygenases"/>
</dbReference>
<evidence type="ECO:0000256" key="7">
    <source>
        <dbReference type="ARBA" id="ARBA00023033"/>
    </source>
</evidence>
<dbReference type="RefSeq" id="XP_047765238.1">
    <property type="nucleotide sequence ID" value="XM_047910152.1"/>
</dbReference>
<dbReference type="EMBL" id="CP090170">
    <property type="protein sequence ID" value="UJO20872.1"/>
    <property type="molecule type" value="Genomic_DNA"/>
</dbReference>
<dbReference type="PANTHER" id="PTHR43098:SF3">
    <property type="entry name" value="L-ORNITHINE N(5)-MONOOXYGENASE-RELATED"/>
    <property type="match status" value="1"/>
</dbReference>
<keyword evidence="4" id="KW-0274">FAD</keyword>